<dbReference type="Proteomes" id="UP000197361">
    <property type="component" value="Unassembled WGS sequence"/>
</dbReference>
<dbReference type="EMBL" id="NISK01000004">
    <property type="protein sequence ID" value="OWQ94493.1"/>
    <property type="molecule type" value="Genomic_DNA"/>
</dbReference>
<reference evidence="1 2" key="1">
    <citation type="journal article" date="2010" name="Int. J. Syst. Evol. Microbiol.">
        <title>Sphingopyxis bauzanensis sp. nov., a psychrophilic bacterium isolated from soil.</title>
        <authorList>
            <person name="Zhang D.C."/>
            <person name="Liu H.C."/>
            <person name="Xin Y.H."/>
            <person name="Zhou Y.G."/>
            <person name="Schinner F."/>
            <person name="Margesin R."/>
        </authorList>
    </citation>
    <scope>NUCLEOTIDE SEQUENCE [LARGE SCALE GENOMIC DNA]</scope>
    <source>
        <strain evidence="1 2">DSM 22271</strain>
    </source>
</reference>
<organism evidence="1 2">
    <name type="scientific">Sphingopyxis bauzanensis</name>
    <dbReference type="NCBI Taxonomy" id="651663"/>
    <lineage>
        <taxon>Bacteria</taxon>
        <taxon>Pseudomonadati</taxon>
        <taxon>Pseudomonadota</taxon>
        <taxon>Alphaproteobacteria</taxon>
        <taxon>Sphingomonadales</taxon>
        <taxon>Sphingomonadaceae</taxon>
        <taxon>Sphingopyxis</taxon>
    </lineage>
</organism>
<proteinExistence type="predicted"/>
<evidence type="ECO:0000313" key="2">
    <source>
        <dbReference type="Proteomes" id="UP000197361"/>
    </source>
</evidence>
<name>A0A246JNV7_9SPHN</name>
<dbReference type="AlphaFoldDB" id="A0A246JNV7"/>
<keyword evidence="2" id="KW-1185">Reference proteome</keyword>
<accession>A0A246JNV7</accession>
<gene>
    <name evidence="1" type="ORF">CDQ92_15480</name>
</gene>
<comment type="caution">
    <text evidence="1">The sequence shown here is derived from an EMBL/GenBank/DDBJ whole genome shotgun (WGS) entry which is preliminary data.</text>
</comment>
<protein>
    <submittedName>
        <fullName evidence="1">Uncharacterized protein</fullName>
    </submittedName>
</protein>
<evidence type="ECO:0000313" key="1">
    <source>
        <dbReference type="EMBL" id="OWQ94493.1"/>
    </source>
</evidence>
<sequence>MFSPVEWIASPKAIDSYLYSQLRLILNFYYVKRGSHIFFLLVNRDGGRHGSVGNLGYFAR</sequence>